<dbReference type="EMBL" id="FBVY01000033">
    <property type="protein sequence ID" value="CUW97777.1"/>
    <property type="molecule type" value="Genomic_DNA"/>
</dbReference>
<organism evidence="1 2">
    <name type="scientific">Agrobacterium genomosp. 2 str. CFBP 5494</name>
    <dbReference type="NCBI Taxonomy" id="1183436"/>
    <lineage>
        <taxon>Bacteria</taxon>
        <taxon>Pseudomonadati</taxon>
        <taxon>Pseudomonadota</taxon>
        <taxon>Alphaproteobacteria</taxon>
        <taxon>Hyphomicrobiales</taxon>
        <taxon>Rhizobiaceae</taxon>
        <taxon>Rhizobium/Agrobacterium group</taxon>
        <taxon>Agrobacterium</taxon>
        <taxon>Agrobacterium tumefaciens complex</taxon>
    </lineage>
</organism>
<evidence type="ECO:0000313" key="1">
    <source>
        <dbReference type="EMBL" id="CUW97777.1"/>
    </source>
</evidence>
<name>A0A9W5B4R2_9HYPH</name>
<proteinExistence type="predicted"/>
<gene>
    <name evidence="1" type="ORF">AGR2A_Lc40007</name>
</gene>
<dbReference type="AlphaFoldDB" id="A0A9W5B4R2"/>
<comment type="caution">
    <text evidence="1">The sequence shown here is derived from an EMBL/GenBank/DDBJ whole genome shotgun (WGS) entry which is preliminary data.</text>
</comment>
<keyword evidence="2" id="KW-1185">Reference proteome</keyword>
<dbReference type="Proteomes" id="UP000191933">
    <property type="component" value="Unassembled WGS sequence"/>
</dbReference>
<evidence type="ECO:0000313" key="2">
    <source>
        <dbReference type="Proteomes" id="UP000191933"/>
    </source>
</evidence>
<protein>
    <submittedName>
        <fullName evidence="1">Uncharacterized protein</fullName>
    </submittedName>
</protein>
<sequence>MQTAGLAAKSIPLCRGATRPERPQLAAYRNSLSLVHENSITDQATAGNVGVGQRLRFRYRYSFIVIASSASPRVSHTIGFMQPLNTV</sequence>
<accession>A0A9W5B4R2</accession>
<reference evidence="1 2" key="1">
    <citation type="submission" date="2016-01" db="EMBL/GenBank/DDBJ databases">
        <authorList>
            <person name="Regsiter A."/>
            <person name="william w."/>
        </authorList>
    </citation>
    <scope>NUCLEOTIDE SEQUENCE [LARGE SCALE GENOMIC DNA]</scope>
    <source>
        <strain evidence="1 2">CFBP 5494</strain>
    </source>
</reference>